<accession>A0A9Y1BMB5</accession>
<name>A0A9Y1BMB5_9ARCH</name>
<evidence type="ECO:0000313" key="2">
    <source>
        <dbReference type="EMBL" id="UJG41505.1"/>
    </source>
</evidence>
<keyword evidence="1" id="KW-1133">Transmembrane helix</keyword>
<keyword evidence="1" id="KW-0812">Transmembrane</keyword>
<feature type="transmembrane region" description="Helical" evidence="1">
    <location>
        <begin position="448"/>
        <end position="468"/>
    </location>
</feature>
<gene>
    <name evidence="2" type="ORF">K9W45_03340</name>
</gene>
<feature type="transmembrane region" description="Helical" evidence="1">
    <location>
        <begin position="409"/>
        <end position="428"/>
    </location>
</feature>
<keyword evidence="1" id="KW-0472">Membrane</keyword>
<dbReference type="EMBL" id="CP084166">
    <property type="protein sequence ID" value="UJG41505.1"/>
    <property type="molecule type" value="Genomic_DNA"/>
</dbReference>
<dbReference type="Proteomes" id="UP001201020">
    <property type="component" value="Chromosome"/>
</dbReference>
<organism evidence="2">
    <name type="scientific">Candidatus Heimdallarchaeum aukensis</name>
    <dbReference type="NCBI Taxonomy" id="2876573"/>
    <lineage>
        <taxon>Archaea</taxon>
        <taxon>Promethearchaeati</taxon>
        <taxon>Candidatus Heimdallarchaeota</taxon>
        <taxon>Candidatus Heimdallarchaeia (ex Rinke et al. 2021) (nom. nud.)</taxon>
        <taxon>Candidatus Heimdallarchaeales</taxon>
        <taxon>Candidatus Heimdallarchaeaceae</taxon>
        <taxon>Candidatus Heimdallarchaeum</taxon>
    </lineage>
</organism>
<sequence length="581" mass="66502">MQKSDNIKDELSEILFLKNPKIFVIEWLPFDSNQLRELNKKLDIEKSSSKTLLTGLIDSDPDSPSFLTEGKYTKVTVKDYDINNYVNLEAIIDLPEEEGIVQIEEMAVFISKLGFIIYSLDLREINGKNSFMSLDKLSRVIADLSQDSSQVIDSLLTEFQRNFIKIIFGNPMYRPKTILIVGEDINKKFEDVKDYLDGEDCEIEISQIIGEGFRAHSIDGSIYFIGNRGAILVPKEFTEEMEYYSIYNGIKEGITIFIDSFMSRVWELYDQTNEIQELVNMAVKGNTDALNKVQEEITILTSTISVLGQVKEFLHDSCEQLTNNFDSLSTFSFFEIEKGLETIRNRVKESTKVIKGLLTELEGKRDHINTLSEMQIRKMNKAMTQNTKSMNQVLQANTRTSEAIDMIELILAGSIILEIVAFAIGEISSDQTIYNSIVNKIPLARDQIANLILFIFSIFAWVALVVYLRISKSRMEKKALRDFIITLNINRKIDMNNLEAFLEGKEIVMKQVEYESGNVLHTYIWDTSDIKELNLETISIVCNKSTGLLLSLELETSDMNIDQEEKVNEIMEIFKRNGILE</sequence>
<protein>
    <submittedName>
        <fullName evidence="2">Uncharacterized protein</fullName>
    </submittedName>
</protein>
<dbReference type="AlphaFoldDB" id="A0A9Y1BMB5"/>
<proteinExistence type="predicted"/>
<evidence type="ECO:0000256" key="1">
    <source>
        <dbReference type="SAM" id="Phobius"/>
    </source>
</evidence>
<reference evidence="2" key="1">
    <citation type="journal article" date="2022" name="Nat. Microbiol.">
        <title>Unique mobile elements and scalable gene flow at the prokaryote-eukaryote boundary revealed by circularized Asgard archaea genomes.</title>
        <authorList>
            <person name="Wu F."/>
            <person name="Speth D.R."/>
            <person name="Philosof A."/>
            <person name="Cremiere A."/>
            <person name="Narayanan A."/>
            <person name="Barco R.A."/>
            <person name="Connon S.A."/>
            <person name="Amend J.P."/>
            <person name="Antoshechkin I.A."/>
            <person name="Orphan V.J."/>
        </authorList>
    </citation>
    <scope>NUCLEOTIDE SEQUENCE</scope>
    <source>
        <strain evidence="2">PM71</strain>
    </source>
</reference>